<name>A0AAQ3MDG7_VIGMU</name>
<sequence>MSSNVLRASSRAGPQGPVSKTRHISSTVFLMPSDFNASSWEWEVSCIKELTLAFPYNSDEDPFEKEDENLQYKGSIFPHLRANRNFRTATKNLKIRLQKATVKRIYI</sequence>
<dbReference type="AlphaFoldDB" id="A0AAQ3MDG7"/>
<keyword evidence="3" id="KW-1185">Reference proteome</keyword>
<evidence type="ECO:0000313" key="2">
    <source>
        <dbReference type="EMBL" id="WVY89146.1"/>
    </source>
</evidence>
<organism evidence="2 3">
    <name type="scientific">Vigna mungo</name>
    <name type="common">Black gram</name>
    <name type="synonym">Phaseolus mungo</name>
    <dbReference type="NCBI Taxonomy" id="3915"/>
    <lineage>
        <taxon>Eukaryota</taxon>
        <taxon>Viridiplantae</taxon>
        <taxon>Streptophyta</taxon>
        <taxon>Embryophyta</taxon>
        <taxon>Tracheophyta</taxon>
        <taxon>Spermatophyta</taxon>
        <taxon>Magnoliopsida</taxon>
        <taxon>eudicotyledons</taxon>
        <taxon>Gunneridae</taxon>
        <taxon>Pentapetalae</taxon>
        <taxon>rosids</taxon>
        <taxon>fabids</taxon>
        <taxon>Fabales</taxon>
        <taxon>Fabaceae</taxon>
        <taxon>Papilionoideae</taxon>
        <taxon>50 kb inversion clade</taxon>
        <taxon>NPAAA clade</taxon>
        <taxon>indigoferoid/millettioid clade</taxon>
        <taxon>Phaseoleae</taxon>
        <taxon>Vigna</taxon>
    </lineage>
</organism>
<evidence type="ECO:0000313" key="3">
    <source>
        <dbReference type="Proteomes" id="UP001374535"/>
    </source>
</evidence>
<evidence type="ECO:0000256" key="1">
    <source>
        <dbReference type="SAM" id="MobiDB-lite"/>
    </source>
</evidence>
<proteinExistence type="predicted"/>
<dbReference type="EMBL" id="CP144690">
    <property type="protein sequence ID" value="WVY89146.1"/>
    <property type="molecule type" value="Genomic_DNA"/>
</dbReference>
<gene>
    <name evidence="2" type="ORF">V8G54_034660</name>
</gene>
<protein>
    <submittedName>
        <fullName evidence="2">Uncharacterized protein</fullName>
    </submittedName>
</protein>
<accession>A0AAQ3MDG7</accession>
<feature type="region of interest" description="Disordered" evidence="1">
    <location>
        <begin position="1"/>
        <end position="20"/>
    </location>
</feature>
<dbReference type="Proteomes" id="UP001374535">
    <property type="component" value="Chromosome 11"/>
</dbReference>
<reference evidence="2 3" key="1">
    <citation type="journal article" date="2023" name="Life. Sci Alliance">
        <title>Evolutionary insights into 3D genome organization and epigenetic landscape of Vigna mungo.</title>
        <authorList>
            <person name="Junaid A."/>
            <person name="Singh B."/>
            <person name="Bhatia S."/>
        </authorList>
    </citation>
    <scope>NUCLEOTIDE SEQUENCE [LARGE SCALE GENOMIC DNA]</scope>
    <source>
        <strain evidence="2">Urdbean</strain>
    </source>
</reference>